<reference evidence="3 4" key="1">
    <citation type="submission" date="2020-07" db="EMBL/GenBank/DDBJ databases">
        <authorList>
            <person name="Martino G."/>
            <person name="Holtappels D."/>
            <person name="Wagemans J."/>
            <person name="Lavigne R."/>
            <person name="Turina M."/>
            <person name="Ciuffo M."/>
        </authorList>
    </citation>
    <scope>NUCLEOTIDE SEQUENCE [LARGE SCALE GENOMIC DNA]</scope>
</reference>
<keyword evidence="2" id="KW-1133">Transmembrane helix</keyword>
<evidence type="ECO:0000256" key="1">
    <source>
        <dbReference type="SAM" id="MobiDB-lite"/>
    </source>
</evidence>
<keyword evidence="2" id="KW-0812">Transmembrane</keyword>
<keyword evidence="2" id="KW-0472">Membrane</keyword>
<evidence type="ECO:0000313" key="4">
    <source>
        <dbReference type="Proteomes" id="UP000516415"/>
    </source>
</evidence>
<organism evidence="3 4">
    <name type="scientific">Pseudomonas phage phiK7A1</name>
    <dbReference type="NCBI Taxonomy" id="2759194"/>
    <lineage>
        <taxon>Viruses</taxon>
        <taxon>Duplodnaviria</taxon>
        <taxon>Heunggongvirae</taxon>
        <taxon>Uroviricota</taxon>
        <taxon>Caudoviricetes</taxon>
        <taxon>Vandenendeviridae</taxon>
        <taxon>Gorskivirinae</taxon>
        <taxon>Torinovirus</taxon>
        <taxon>Torinovirus K7A1</taxon>
    </lineage>
</organism>
<gene>
    <name evidence="3" type="ORF">phiK7A1_093</name>
</gene>
<feature type="region of interest" description="Disordered" evidence="1">
    <location>
        <begin position="125"/>
        <end position="153"/>
    </location>
</feature>
<name>A0A7H0XFU1_9CAUD</name>
<dbReference type="EMBL" id="MT740307">
    <property type="protein sequence ID" value="QNR53881.1"/>
    <property type="molecule type" value="Genomic_DNA"/>
</dbReference>
<dbReference type="Proteomes" id="UP000516415">
    <property type="component" value="Segment"/>
</dbReference>
<sequence length="177" mass="19401">MRLCLACSTPLVNSGMSNWKICRKLMNSKRDIHVFSAIKNYIIGTLFVLTCTFGYVSYSLYGSNVLAQSEVSRITKELETATENVGLAQQSCKVGQDITKEVNVSIKTQMDRTTKRVEALVALPVTTPQEDEQDGSKATTGARSKYADGGRISPSLKQLLDEAYCDSNKNDSTCPAK</sequence>
<keyword evidence="4" id="KW-1185">Reference proteome</keyword>
<accession>A0A7H0XFU1</accession>
<feature type="transmembrane region" description="Helical" evidence="2">
    <location>
        <begin position="41"/>
        <end position="61"/>
    </location>
</feature>
<evidence type="ECO:0000256" key="2">
    <source>
        <dbReference type="SAM" id="Phobius"/>
    </source>
</evidence>
<evidence type="ECO:0000313" key="3">
    <source>
        <dbReference type="EMBL" id="QNR53881.1"/>
    </source>
</evidence>
<proteinExistence type="predicted"/>
<protein>
    <submittedName>
        <fullName evidence="3">Uncharacterized protein</fullName>
    </submittedName>
</protein>